<name>A0ABN2XEE5_9ACTN</name>
<dbReference type="Proteomes" id="UP001500897">
    <property type="component" value="Unassembled WGS sequence"/>
</dbReference>
<dbReference type="InterPro" id="IPR016039">
    <property type="entry name" value="Thiolase-like"/>
</dbReference>
<organism evidence="1 2">
    <name type="scientific">Kitasatospora saccharophila</name>
    <dbReference type="NCBI Taxonomy" id="407973"/>
    <lineage>
        <taxon>Bacteria</taxon>
        <taxon>Bacillati</taxon>
        <taxon>Actinomycetota</taxon>
        <taxon>Actinomycetes</taxon>
        <taxon>Kitasatosporales</taxon>
        <taxon>Streptomycetaceae</taxon>
        <taxon>Kitasatospora</taxon>
    </lineage>
</organism>
<gene>
    <name evidence="1" type="ORF">GCM10009759_50250</name>
</gene>
<dbReference type="EMBL" id="BAAANS010000037">
    <property type="protein sequence ID" value="GAA2109571.1"/>
    <property type="molecule type" value="Genomic_DNA"/>
</dbReference>
<reference evidence="1 2" key="1">
    <citation type="journal article" date="2019" name="Int. J. Syst. Evol. Microbiol.">
        <title>The Global Catalogue of Microorganisms (GCM) 10K type strain sequencing project: providing services to taxonomists for standard genome sequencing and annotation.</title>
        <authorList>
            <consortium name="The Broad Institute Genomics Platform"/>
            <consortium name="The Broad Institute Genome Sequencing Center for Infectious Disease"/>
            <person name="Wu L."/>
            <person name="Ma J."/>
        </authorList>
    </citation>
    <scope>NUCLEOTIDE SEQUENCE [LARGE SCALE GENOMIC DNA]</scope>
    <source>
        <strain evidence="1 2">JCM 14559</strain>
    </source>
</reference>
<proteinExistence type="predicted"/>
<accession>A0ABN2XEE5</accession>
<evidence type="ECO:0008006" key="3">
    <source>
        <dbReference type="Google" id="ProtNLM"/>
    </source>
</evidence>
<comment type="caution">
    <text evidence="1">The sequence shown here is derived from an EMBL/GenBank/DDBJ whole genome shotgun (WGS) entry which is preliminary data.</text>
</comment>
<protein>
    <recommendedName>
        <fullName evidence="3">Beta-ketoacyl synthase-like protein</fullName>
    </recommendedName>
</protein>
<evidence type="ECO:0000313" key="1">
    <source>
        <dbReference type="EMBL" id="GAA2109571.1"/>
    </source>
</evidence>
<evidence type="ECO:0000313" key="2">
    <source>
        <dbReference type="Proteomes" id="UP001500897"/>
    </source>
</evidence>
<dbReference type="Gene3D" id="3.40.47.10">
    <property type="match status" value="1"/>
</dbReference>
<sequence>MFFSCVLSHPAPSALPASARPLPARPPGGSRMTAPTSVPVLVLVTDPPTAPPVTAPAAPPTAPPVVAPRVLGGPLRVLASARWPERPGDELPAIAGFVESSFSPLVAETAERCLRARYGPPPAAGAPRTALLLVSPSGDTGTADALARATADGRRVAPLLFFQSNPNAVLGHVAARWQLDGPVVALGPGFDGEREPHDRAALLIEDGDADQVLVVTAVQGPPDHATAVLLAP</sequence>
<keyword evidence="2" id="KW-1185">Reference proteome</keyword>